<sequence>MDLFRMASLNRKSVREKCQIPSSTFASNDAAVSTPSILFWRIPSTGVRIQRRQRISIRSSLRGFAAYSKKSSASPEHPVSMLLLSLIHIWGGQDIPTLMLHRVAQPQKRWNIQGEIEEAALDQETVSHFSRVSVDANGSGLKVSFARGPVTARRQSVSHRVSQTLRRLHLRVIQHVTEFVVDLVERRLLSSQQQLDFADVLLESSKLADASSKGHDWRFKAVDIAEKILASHPNHILHISAIIRRKALSRLITGKIYHEPVLSGIPLTAQSNALLWDLRLSKAQDYVEDDDFTGAQQEISHFVSFGPSQASTLENLFPPGAELHDSLIYLLVGVNCELRNPTEALRLAEAPARHPKTQSRRMNVLLAEAHLHVGMEACRLSNSRPSPTSLTEARLLCEKDRARPAGAERGISPSHSPRKRPGRPGRKSSTPPGRIRPGADLHARNHFLQRRRSREPGTREVDPCSRGCGSLRLEEAGLHGRDLPLLDCCSRDALWPTGRITTASANCSYAPGSIGLSKLDCWLGSFVVRFYRRSDSRAWWLQDSDDAGYNTRRRDWWRYLKIRGLLSVDICPSEIRGAKDHMALGDYHCNIAQSNQRPLSCNIPTRLSRH</sequence>
<dbReference type="InParanoid" id="K1X115"/>
<evidence type="ECO:0000256" key="1">
    <source>
        <dbReference type="SAM" id="MobiDB-lite"/>
    </source>
</evidence>
<dbReference type="AlphaFoldDB" id="K1X115"/>
<feature type="region of interest" description="Disordered" evidence="1">
    <location>
        <begin position="402"/>
        <end position="462"/>
    </location>
</feature>
<name>K1X115_MARBU</name>
<protein>
    <submittedName>
        <fullName evidence="2">Uncharacterized protein</fullName>
    </submittedName>
</protein>
<evidence type="ECO:0000313" key="3">
    <source>
        <dbReference type="Proteomes" id="UP000006753"/>
    </source>
</evidence>
<dbReference type="EMBL" id="JH921445">
    <property type="protein sequence ID" value="EKD14548.1"/>
    <property type="molecule type" value="Genomic_DNA"/>
</dbReference>
<reference evidence="2 3" key="1">
    <citation type="journal article" date="2012" name="BMC Genomics">
        <title>Sequencing the genome of Marssonina brunnea reveals fungus-poplar co-evolution.</title>
        <authorList>
            <person name="Zhu S."/>
            <person name="Cao Y.-Z."/>
            <person name="Jiang C."/>
            <person name="Tan B.-Y."/>
            <person name="Wang Z."/>
            <person name="Feng S."/>
            <person name="Zhang L."/>
            <person name="Su X.-H."/>
            <person name="Brejova B."/>
            <person name="Vinar T."/>
            <person name="Xu M."/>
            <person name="Wang M.-X."/>
            <person name="Zhang S.-G."/>
            <person name="Huang M.-R."/>
            <person name="Wu R."/>
            <person name="Zhou Y."/>
        </authorList>
    </citation>
    <scope>NUCLEOTIDE SEQUENCE [LARGE SCALE GENOMIC DNA]</scope>
    <source>
        <strain evidence="2 3">MB_m1</strain>
    </source>
</reference>
<proteinExistence type="predicted"/>
<organism evidence="2 3">
    <name type="scientific">Marssonina brunnea f. sp. multigermtubi (strain MB_m1)</name>
    <name type="common">Marssonina leaf spot fungus</name>
    <dbReference type="NCBI Taxonomy" id="1072389"/>
    <lineage>
        <taxon>Eukaryota</taxon>
        <taxon>Fungi</taxon>
        <taxon>Dikarya</taxon>
        <taxon>Ascomycota</taxon>
        <taxon>Pezizomycotina</taxon>
        <taxon>Leotiomycetes</taxon>
        <taxon>Helotiales</taxon>
        <taxon>Drepanopezizaceae</taxon>
        <taxon>Drepanopeziza</taxon>
    </lineage>
</organism>
<feature type="compositionally biased region" description="Basic residues" evidence="1">
    <location>
        <begin position="444"/>
        <end position="453"/>
    </location>
</feature>
<dbReference type="HOGENOM" id="CLU_447635_0_0_1"/>
<dbReference type="OrthoDB" id="3564113at2759"/>
<accession>K1X115</accession>
<dbReference type="Proteomes" id="UP000006753">
    <property type="component" value="Unassembled WGS sequence"/>
</dbReference>
<feature type="compositionally biased region" description="Basic residues" evidence="1">
    <location>
        <begin position="416"/>
        <end position="426"/>
    </location>
</feature>
<keyword evidence="3" id="KW-1185">Reference proteome</keyword>
<evidence type="ECO:0000313" key="2">
    <source>
        <dbReference type="EMBL" id="EKD14548.1"/>
    </source>
</evidence>
<dbReference type="KEGG" id="mbe:MBM_07269"/>
<gene>
    <name evidence="2" type="ORF">MBM_07269</name>
</gene>